<keyword evidence="1" id="KW-1133">Transmembrane helix</keyword>
<keyword evidence="1" id="KW-0472">Membrane</keyword>
<dbReference type="Proteomes" id="UP000192939">
    <property type="component" value="Unassembled WGS sequence"/>
</dbReference>
<name>A0ABY1M128_9BACL</name>
<evidence type="ECO:0000256" key="1">
    <source>
        <dbReference type="SAM" id="Phobius"/>
    </source>
</evidence>
<reference evidence="2 3" key="1">
    <citation type="submission" date="2017-04" db="EMBL/GenBank/DDBJ databases">
        <authorList>
            <person name="Varghese N."/>
            <person name="Submissions S."/>
        </authorList>
    </citation>
    <scope>NUCLEOTIDE SEQUENCE [LARGE SCALE GENOMIC DNA]</scope>
    <source>
        <strain evidence="2 3">J12</strain>
    </source>
</reference>
<evidence type="ECO:0000313" key="3">
    <source>
        <dbReference type="Proteomes" id="UP000192939"/>
    </source>
</evidence>
<proteinExistence type="predicted"/>
<keyword evidence="1" id="KW-0812">Transmembrane</keyword>
<sequence>MAGPLFCGFNCIVKIGIAQKRYLPAWDAVTVFVVFTPLFTIWTELSALRKEGLPCWG</sequence>
<comment type="caution">
    <text evidence="2">The sequence shown here is derived from an EMBL/GenBank/DDBJ whole genome shotgun (WGS) entry which is preliminary data.</text>
</comment>
<keyword evidence="3" id="KW-1185">Reference proteome</keyword>
<gene>
    <name evidence="2" type="ORF">SAMN02744124_03458</name>
</gene>
<organism evidence="2 3">
    <name type="scientific">Paenibacillus barengoltzii J12</name>
    <dbReference type="NCBI Taxonomy" id="935846"/>
    <lineage>
        <taxon>Bacteria</taxon>
        <taxon>Bacillati</taxon>
        <taxon>Bacillota</taxon>
        <taxon>Bacilli</taxon>
        <taxon>Bacillales</taxon>
        <taxon>Paenibacillaceae</taxon>
        <taxon>Paenibacillus</taxon>
    </lineage>
</organism>
<feature type="transmembrane region" description="Helical" evidence="1">
    <location>
        <begin position="22"/>
        <end position="42"/>
    </location>
</feature>
<accession>A0ABY1M128</accession>
<protein>
    <submittedName>
        <fullName evidence="2">Uncharacterized protein</fullName>
    </submittedName>
</protein>
<evidence type="ECO:0000313" key="2">
    <source>
        <dbReference type="EMBL" id="SMF52215.1"/>
    </source>
</evidence>
<dbReference type="EMBL" id="FXAE01000043">
    <property type="protein sequence ID" value="SMF52215.1"/>
    <property type="molecule type" value="Genomic_DNA"/>
</dbReference>